<dbReference type="PANTHER" id="PTHR31157">
    <property type="entry name" value="SCP DOMAIN-CONTAINING PROTEIN"/>
    <property type="match status" value="1"/>
</dbReference>
<dbReference type="Pfam" id="PF00188">
    <property type="entry name" value="CAP"/>
    <property type="match status" value="1"/>
</dbReference>
<accession>A0A4P7XMM4</accession>
<evidence type="ECO:0000313" key="3">
    <source>
        <dbReference type="EMBL" id="QCF27964.1"/>
    </source>
</evidence>
<dbReference type="Proteomes" id="UP000298049">
    <property type="component" value="Chromosome"/>
</dbReference>
<dbReference type="AlphaFoldDB" id="A0A4P7XMM4"/>
<dbReference type="InterPro" id="IPR014044">
    <property type="entry name" value="CAP_dom"/>
</dbReference>
<dbReference type="KEGG" id="hmi:soil367_14445"/>
<name>A0A4P7XMM4_9ALTE</name>
<keyword evidence="4" id="KW-1185">Reference proteome</keyword>
<dbReference type="EMBL" id="CP031093">
    <property type="protein sequence ID" value="QCF27964.1"/>
    <property type="molecule type" value="Genomic_DNA"/>
</dbReference>
<evidence type="ECO:0000256" key="1">
    <source>
        <dbReference type="SAM" id="MobiDB-lite"/>
    </source>
</evidence>
<dbReference type="OrthoDB" id="68195at2"/>
<dbReference type="Gene3D" id="3.40.33.10">
    <property type="entry name" value="CAP"/>
    <property type="match status" value="1"/>
</dbReference>
<evidence type="ECO:0000313" key="4">
    <source>
        <dbReference type="Proteomes" id="UP000298049"/>
    </source>
</evidence>
<gene>
    <name evidence="3" type="ORF">soil367_14445</name>
</gene>
<reference evidence="3 4" key="1">
    <citation type="submission" date="2018-07" db="EMBL/GenBank/DDBJ databases">
        <title>Marsedoiliclastica nanhaica gen. nov. sp. nov., a novel marine hydrocarbonoclastic bacterium isolated from an in-situ enriched hydrocarbon-degrading consortium in deep-sea sediment.</title>
        <authorList>
            <person name="Dong C."/>
            <person name="Ma T."/>
            <person name="Liu R."/>
            <person name="Shao Z."/>
        </authorList>
    </citation>
    <scope>NUCLEOTIDE SEQUENCE [LARGE SCALE GENOMIC DNA]</scope>
    <source>
        <strain evidence="4">soil36-7</strain>
    </source>
</reference>
<feature type="domain" description="SCP" evidence="2">
    <location>
        <begin position="30"/>
        <end position="157"/>
    </location>
</feature>
<proteinExistence type="predicted"/>
<protein>
    <submittedName>
        <fullName evidence="3">CAP domain-containing protein</fullName>
    </submittedName>
</protein>
<dbReference type="CDD" id="cd05379">
    <property type="entry name" value="CAP_bacterial"/>
    <property type="match status" value="1"/>
</dbReference>
<dbReference type="PANTHER" id="PTHR31157:SF1">
    <property type="entry name" value="SCP DOMAIN-CONTAINING PROTEIN"/>
    <property type="match status" value="1"/>
</dbReference>
<feature type="region of interest" description="Disordered" evidence="1">
    <location>
        <begin position="1"/>
        <end position="20"/>
    </location>
</feature>
<evidence type="ECO:0000259" key="2">
    <source>
        <dbReference type="Pfam" id="PF00188"/>
    </source>
</evidence>
<dbReference type="SUPFAM" id="SSF55797">
    <property type="entry name" value="PR-1-like"/>
    <property type="match status" value="1"/>
</dbReference>
<organism evidence="3 4">
    <name type="scientific">Hydrocarboniclastica marina</name>
    <dbReference type="NCBI Taxonomy" id="2259620"/>
    <lineage>
        <taxon>Bacteria</taxon>
        <taxon>Pseudomonadati</taxon>
        <taxon>Pseudomonadota</taxon>
        <taxon>Gammaproteobacteria</taxon>
        <taxon>Alteromonadales</taxon>
        <taxon>Alteromonadaceae</taxon>
        <taxon>Hydrocarboniclastica</taxon>
    </lineage>
</organism>
<sequence>MFGVAAPLAQPVDGKSNRSCSLDDLEQEMLDRVNQARSQPRQCGGESFDEAQPLTWNCRLEAAARAHTEAMVEQAFFGHTGPDGKQVTDRVDKAGYSWRSVGENIAAGQETVGQVVEGWLQSPGHCRNIMKPGFEEMGAARSANRGGPYDPYWTQVFARPRQGARSPND</sequence>
<dbReference type="InterPro" id="IPR035940">
    <property type="entry name" value="CAP_sf"/>
</dbReference>